<evidence type="ECO:0000313" key="2">
    <source>
        <dbReference type="EMBL" id="SVC27834.1"/>
    </source>
</evidence>
<accession>A0A382KSQ5</accession>
<dbReference type="AlphaFoldDB" id="A0A382KSQ5"/>
<keyword evidence="1" id="KW-0812">Transmembrane</keyword>
<feature type="transmembrane region" description="Helical" evidence="1">
    <location>
        <begin position="67"/>
        <end position="87"/>
    </location>
</feature>
<keyword evidence="1" id="KW-0472">Membrane</keyword>
<proteinExistence type="predicted"/>
<evidence type="ECO:0000256" key="1">
    <source>
        <dbReference type="SAM" id="Phobius"/>
    </source>
</evidence>
<name>A0A382KSQ5_9ZZZZ</name>
<reference evidence="2" key="1">
    <citation type="submission" date="2018-05" db="EMBL/GenBank/DDBJ databases">
        <authorList>
            <person name="Lanie J.A."/>
            <person name="Ng W.-L."/>
            <person name="Kazmierczak K.M."/>
            <person name="Andrzejewski T.M."/>
            <person name="Davidsen T.M."/>
            <person name="Wayne K.J."/>
            <person name="Tettelin H."/>
            <person name="Glass J.I."/>
            <person name="Rusch D."/>
            <person name="Podicherti R."/>
            <person name="Tsui H.-C.T."/>
            <person name="Winkler M.E."/>
        </authorList>
    </citation>
    <scope>NUCLEOTIDE SEQUENCE</scope>
</reference>
<gene>
    <name evidence="2" type="ORF">METZ01_LOCUS280688</name>
</gene>
<keyword evidence="1" id="KW-1133">Transmembrane helix</keyword>
<dbReference type="EMBL" id="UINC01082766">
    <property type="protein sequence ID" value="SVC27834.1"/>
    <property type="molecule type" value="Genomic_DNA"/>
</dbReference>
<protein>
    <submittedName>
        <fullName evidence="2">Uncharacterized protein</fullName>
    </submittedName>
</protein>
<sequence length="94" mass="10890">MVDILKKKCNNFEVMRDKNKIEINVDEAKMKEMLKKTFRQFEKKTKECEHTVCGCNVTGRTPAEQKFLNKLTVGVCVVAALIMYAAYRLFPIIN</sequence>
<organism evidence="2">
    <name type="scientific">marine metagenome</name>
    <dbReference type="NCBI Taxonomy" id="408172"/>
    <lineage>
        <taxon>unclassified sequences</taxon>
        <taxon>metagenomes</taxon>
        <taxon>ecological metagenomes</taxon>
    </lineage>
</organism>